<evidence type="ECO:0000256" key="5">
    <source>
        <dbReference type="ARBA" id="ARBA00023274"/>
    </source>
</evidence>
<dbReference type="PANTHER" id="PTHR28595">
    <property type="entry name" value="39S RIBOSOMAL PROTEIN L54, MITOCHONDRIAL"/>
    <property type="match status" value="1"/>
</dbReference>
<evidence type="ECO:0000256" key="3">
    <source>
        <dbReference type="ARBA" id="ARBA00022980"/>
    </source>
</evidence>
<organism evidence="9">
    <name type="scientific">Oppiella nova</name>
    <dbReference type="NCBI Taxonomy" id="334625"/>
    <lineage>
        <taxon>Eukaryota</taxon>
        <taxon>Metazoa</taxon>
        <taxon>Ecdysozoa</taxon>
        <taxon>Arthropoda</taxon>
        <taxon>Chelicerata</taxon>
        <taxon>Arachnida</taxon>
        <taxon>Acari</taxon>
        <taxon>Acariformes</taxon>
        <taxon>Sarcoptiformes</taxon>
        <taxon>Oribatida</taxon>
        <taxon>Brachypylina</taxon>
        <taxon>Oppioidea</taxon>
        <taxon>Oppiidae</taxon>
        <taxon>Oppiella</taxon>
    </lineage>
</organism>
<dbReference type="Proteomes" id="UP000728032">
    <property type="component" value="Unassembled WGS sequence"/>
</dbReference>
<evidence type="ECO:0000256" key="2">
    <source>
        <dbReference type="ARBA" id="ARBA00022946"/>
    </source>
</evidence>
<feature type="region of interest" description="Disordered" evidence="8">
    <location>
        <begin position="36"/>
        <end position="56"/>
    </location>
</feature>
<dbReference type="GO" id="GO:0003735">
    <property type="term" value="F:structural constituent of ribosome"/>
    <property type="evidence" value="ECO:0007669"/>
    <property type="project" value="TreeGrafter"/>
</dbReference>
<keyword evidence="10" id="KW-1185">Reference proteome</keyword>
<evidence type="ECO:0000256" key="6">
    <source>
        <dbReference type="ARBA" id="ARBA00033752"/>
    </source>
</evidence>
<comment type="similarity">
    <text evidence="6">Belongs to the mitochondrion-specific ribosomal protein mL54 family.</text>
</comment>
<dbReference type="EMBL" id="CAJPVJ010007432">
    <property type="protein sequence ID" value="CAG2171228.1"/>
    <property type="molecule type" value="Genomic_DNA"/>
</dbReference>
<accession>A0A7R9M664</accession>
<keyword evidence="2" id="KW-0809">Transit peptide</keyword>
<comment type="subcellular location">
    <subcellularLocation>
        <location evidence="1">Mitochondrion</location>
    </subcellularLocation>
</comment>
<proteinExistence type="inferred from homology"/>
<sequence>MSIGTALTRIVRPHKTGLLFSHHLVPRVTRECSRGLAAASSSASTPSASGAQPIGKRRFRLPVEQDAEKLVTHCCGANYFQEGPEIKLKADEEYPDWIWSLRLNYPPPMHELDPNTKEYWERLAIVGRQREWRERRFARRRFKVVSDRIEKLEELRYRRRFRALAHKEFDAGYDVVKHSEREDYWDLAAKERFREPDETQKFYPGIDSVDIPHQVATTRLWIRKTKKCGHFGW</sequence>
<evidence type="ECO:0000256" key="7">
    <source>
        <dbReference type="ARBA" id="ARBA00035179"/>
    </source>
</evidence>
<dbReference type="Pfam" id="PF08561">
    <property type="entry name" value="Ribosomal_L37"/>
    <property type="match status" value="1"/>
</dbReference>
<keyword evidence="4" id="KW-0496">Mitochondrion</keyword>
<dbReference type="InterPro" id="IPR013870">
    <property type="entry name" value="Ribosomal_mL54"/>
</dbReference>
<dbReference type="AlphaFoldDB" id="A0A7R9M664"/>
<name>A0A7R9M664_9ACAR</name>
<evidence type="ECO:0000313" key="9">
    <source>
        <dbReference type="EMBL" id="CAD7654041.1"/>
    </source>
</evidence>
<dbReference type="EMBL" id="OC922257">
    <property type="protein sequence ID" value="CAD7654041.1"/>
    <property type="molecule type" value="Genomic_DNA"/>
</dbReference>
<dbReference type="PANTHER" id="PTHR28595:SF1">
    <property type="entry name" value="LARGE RIBOSOMAL SUBUNIT PROTEIN ML54"/>
    <property type="match status" value="1"/>
</dbReference>
<dbReference type="GO" id="GO:0005762">
    <property type="term" value="C:mitochondrial large ribosomal subunit"/>
    <property type="evidence" value="ECO:0007669"/>
    <property type="project" value="TreeGrafter"/>
</dbReference>
<evidence type="ECO:0000256" key="4">
    <source>
        <dbReference type="ARBA" id="ARBA00023128"/>
    </source>
</evidence>
<dbReference type="OrthoDB" id="10252718at2759"/>
<feature type="compositionally biased region" description="Low complexity" evidence="8">
    <location>
        <begin position="37"/>
        <end position="51"/>
    </location>
</feature>
<protein>
    <recommendedName>
        <fullName evidence="7">Large ribosomal subunit protein mL54</fullName>
    </recommendedName>
</protein>
<evidence type="ECO:0000256" key="8">
    <source>
        <dbReference type="SAM" id="MobiDB-lite"/>
    </source>
</evidence>
<evidence type="ECO:0000256" key="1">
    <source>
        <dbReference type="ARBA" id="ARBA00004173"/>
    </source>
</evidence>
<keyword evidence="3" id="KW-0689">Ribosomal protein</keyword>
<keyword evidence="5" id="KW-0687">Ribonucleoprotein</keyword>
<evidence type="ECO:0000313" key="10">
    <source>
        <dbReference type="Proteomes" id="UP000728032"/>
    </source>
</evidence>
<reference evidence="9" key="1">
    <citation type="submission" date="2020-11" db="EMBL/GenBank/DDBJ databases">
        <authorList>
            <person name="Tran Van P."/>
        </authorList>
    </citation>
    <scope>NUCLEOTIDE SEQUENCE</scope>
</reference>
<gene>
    <name evidence="9" type="ORF">ONB1V03_LOCUS10691</name>
</gene>